<accession>A0AAV2A126</accession>
<protein>
    <submittedName>
        <fullName evidence="1">Uncharacterized protein</fullName>
    </submittedName>
</protein>
<reference evidence="1 2" key="1">
    <citation type="submission" date="2024-04" db="EMBL/GenBank/DDBJ databases">
        <authorList>
            <person name="Rising A."/>
            <person name="Reimegard J."/>
            <person name="Sonavane S."/>
            <person name="Akerstrom W."/>
            <person name="Nylinder S."/>
            <person name="Hedman E."/>
            <person name="Kallberg Y."/>
        </authorList>
    </citation>
    <scope>NUCLEOTIDE SEQUENCE [LARGE SCALE GENOMIC DNA]</scope>
</reference>
<name>A0AAV2A126_9ARAC</name>
<proteinExistence type="predicted"/>
<sequence length="35" mass="3838">MISAPASKAQAWVPKISEIIPNRTQVHHGNIEISN</sequence>
<organism evidence="1 2">
    <name type="scientific">Larinioides sclopetarius</name>
    <dbReference type="NCBI Taxonomy" id="280406"/>
    <lineage>
        <taxon>Eukaryota</taxon>
        <taxon>Metazoa</taxon>
        <taxon>Ecdysozoa</taxon>
        <taxon>Arthropoda</taxon>
        <taxon>Chelicerata</taxon>
        <taxon>Arachnida</taxon>
        <taxon>Araneae</taxon>
        <taxon>Araneomorphae</taxon>
        <taxon>Entelegynae</taxon>
        <taxon>Araneoidea</taxon>
        <taxon>Araneidae</taxon>
        <taxon>Larinioides</taxon>
    </lineage>
</organism>
<dbReference type="EMBL" id="CAXIEN010000104">
    <property type="protein sequence ID" value="CAL1277719.1"/>
    <property type="molecule type" value="Genomic_DNA"/>
</dbReference>
<keyword evidence="2" id="KW-1185">Reference proteome</keyword>
<evidence type="ECO:0000313" key="2">
    <source>
        <dbReference type="Proteomes" id="UP001497382"/>
    </source>
</evidence>
<evidence type="ECO:0000313" key="1">
    <source>
        <dbReference type="EMBL" id="CAL1277719.1"/>
    </source>
</evidence>
<dbReference type="Proteomes" id="UP001497382">
    <property type="component" value="Unassembled WGS sequence"/>
</dbReference>
<dbReference type="AlphaFoldDB" id="A0AAV2A126"/>
<comment type="caution">
    <text evidence="1">The sequence shown here is derived from an EMBL/GenBank/DDBJ whole genome shotgun (WGS) entry which is preliminary data.</text>
</comment>
<gene>
    <name evidence="1" type="ORF">LARSCL_LOCUS9370</name>
</gene>